<evidence type="ECO:0000313" key="2">
    <source>
        <dbReference type="Proteomes" id="UP001279734"/>
    </source>
</evidence>
<protein>
    <submittedName>
        <fullName evidence="1">Uncharacterized protein</fullName>
    </submittedName>
</protein>
<name>A0AAD3TGA3_NEPGR</name>
<dbReference type="EMBL" id="BSYO01000036">
    <property type="protein sequence ID" value="GMH29375.1"/>
    <property type="molecule type" value="Genomic_DNA"/>
</dbReference>
<sequence length="68" mass="7857">MAKQDCAALWSKNVRLGAELTTQFDLVEVDQVLNARFLDGIQLCRWITSLFEPSFSACIFYQKNRAVW</sequence>
<evidence type="ECO:0000313" key="1">
    <source>
        <dbReference type="EMBL" id="GMH29375.1"/>
    </source>
</evidence>
<comment type="caution">
    <text evidence="1">The sequence shown here is derived from an EMBL/GenBank/DDBJ whole genome shotgun (WGS) entry which is preliminary data.</text>
</comment>
<gene>
    <name evidence="1" type="ORF">Nepgr_031218</name>
</gene>
<reference evidence="1" key="1">
    <citation type="submission" date="2023-05" db="EMBL/GenBank/DDBJ databases">
        <title>Nepenthes gracilis genome sequencing.</title>
        <authorList>
            <person name="Fukushima K."/>
        </authorList>
    </citation>
    <scope>NUCLEOTIDE SEQUENCE</scope>
    <source>
        <strain evidence="1">SING2019-196</strain>
    </source>
</reference>
<proteinExistence type="predicted"/>
<dbReference type="AlphaFoldDB" id="A0AAD3TGA3"/>
<keyword evidence="2" id="KW-1185">Reference proteome</keyword>
<dbReference type="Proteomes" id="UP001279734">
    <property type="component" value="Unassembled WGS sequence"/>
</dbReference>
<organism evidence="1 2">
    <name type="scientific">Nepenthes gracilis</name>
    <name type="common">Slender pitcher plant</name>
    <dbReference type="NCBI Taxonomy" id="150966"/>
    <lineage>
        <taxon>Eukaryota</taxon>
        <taxon>Viridiplantae</taxon>
        <taxon>Streptophyta</taxon>
        <taxon>Embryophyta</taxon>
        <taxon>Tracheophyta</taxon>
        <taxon>Spermatophyta</taxon>
        <taxon>Magnoliopsida</taxon>
        <taxon>eudicotyledons</taxon>
        <taxon>Gunneridae</taxon>
        <taxon>Pentapetalae</taxon>
        <taxon>Caryophyllales</taxon>
        <taxon>Nepenthaceae</taxon>
        <taxon>Nepenthes</taxon>
    </lineage>
</organism>
<accession>A0AAD3TGA3</accession>